<proteinExistence type="predicted"/>
<evidence type="ECO:0000313" key="3">
    <source>
        <dbReference type="Proteomes" id="UP000555103"/>
    </source>
</evidence>
<evidence type="ECO:0000313" key="2">
    <source>
        <dbReference type="EMBL" id="MBB4037040.1"/>
    </source>
</evidence>
<dbReference type="AlphaFoldDB" id="A0A840CM19"/>
<protein>
    <submittedName>
        <fullName evidence="2">Exopolysaccharide biosynthesis protein</fullName>
    </submittedName>
</protein>
<accession>A0A840CM19</accession>
<organism evidence="2 3">
    <name type="scientific">Dysgonomonas hofstadii</name>
    <dbReference type="NCBI Taxonomy" id="637886"/>
    <lineage>
        <taxon>Bacteria</taxon>
        <taxon>Pseudomonadati</taxon>
        <taxon>Bacteroidota</taxon>
        <taxon>Bacteroidia</taxon>
        <taxon>Bacteroidales</taxon>
        <taxon>Dysgonomonadaceae</taxon>
        <taxon>Dysgonomonas</taxon>
    </lineage>
</organism>
<dbReference type="EMBL" id="JACIEP010000010">
    <property type="protein sequence ID" value="MBB4037040.1"/>
    <property type="molecule type" value="Genomic_DNA"/>
</dbReference>
<dbReference type="RefSeq" id="WP_183307919.1">
    <property type="nucleotide sequence ID" value="NZ_JACIEP010000010.1"/>
</dbReference>
<evidence type="ECO:0000259" key="1">
    <source>
        <dbReference type="Pfam" id="PF09992"/>
    </source>
</evidence>
<dbReference type="Proteomes" id="UP000555103">
    <property type="component" value="Unassembled WGS sequence"/>
</dbReference>
<name>A0A840CM19_9BACT</name>
<dbReference type="InterPro" id="IPR018711">
    <property type="entry name" value="NAGPA"/>
</dbReference>
<gene>
    <name evidence="2" type="ORF">GGR21_002954</name>
</gene>
<dbReference type="SUPFAM" id="SSF82171">
    <property type="entry name" value="DPP6 N-terminal domain-like"/>
    <property type="match status" value="1"/>
</dbReference>
<dbReference type="Pfam" id="PF09992">
    <property type="entry name" value="NAGPA"/>
    <property type="match status" value="1"/>
</dbReference>
<reference evidence="2 3" key="1">
    <citation type="submission" date="2020-08" db="EMBL/GenBank/DDBJ databases">
        <title>Genomic Encyclopedia of Type Strains, Phase IV (KMG-IV): sequencing the most valuable type-strain genomes for metagenomic binning, comparative biology and taxonomic classification.</title>
        <authorList>
            <person name="Goeker M."/>
        </authorList>
    </citation>
    <scope>NUCLEOTIDE SEQUENCE [LARGE SCALE GENOMIC DNA]</scope>
    <source>
        <strain evidence="2 3">DSM 104969</strain>
    </source>
</reference>
<comment type="caution">
    <text evidence="2">The sequence shown here is derived from an EMBL/GenBank/DDBJ whole genome shotgun (WGS) entry which is preliminary data.</text>
</comment>
<keyword evidence="3" id="KW-1185">Reference proteome</keyword>
<dbReference type="PANTHER" id="PTHR40446:SF2">
    <property type="entry name" value="N-ACETYLGLUCOSAMINE-1-PHOSPHODIESTER ALPHA-N-ACETYLGLUCOSAMINIDASE"/>
    <property type="match status" value="1"/>
</dbReference>
<dbReference type="PANTHER" id="PTHR40446">
    <property type="entry name" value="N-ACETYLGLUCOSAMINE-1-PHOSPHODIESTER ALPHA-N-ACETYLGLUCOSAMINIDASE"/>
    <property type="match status" value="1"/>
</dbReference>
<feature type="domain" description="Phosphodiester glycosidase" evidence="1">
    <location>
        <begin position="125"/>
        <end position="306"/>
    </location>
</feature>
<sequence>MKNFRYIFLLSIFTCFSINYSCSNDEYSFEYKVEPKTEVGTKLASGTDLFGQIFSDSSYTVTSGVTATEIKYLSQTGLAMKVFVFEVDLTNQNISIEASMPKGGTSFGMQQMTKQATYVDKDGHKVWAGVNADFYNMTTGVPQGIVYRNGTAVKTTFQDAVCTYFAITKDGKAIVAGQDVFEDIKDDIQEAVGGRVWLVQDGAIVKQTDATVEPRTCIGVSKDGTKVYIMAIDGRNFWYSNGMAYGEMGQCLKALGTENGINLDGGGSTTFFIRNTPDFADDRFEIRNWPTDNGGKERAVANGLLIISK</sequence>